<comment type="similarity">
    <text evidence="1">Belongs to the UPF0246 family.</text>
</comment>
<dbReference type="Proteomes" id="UP001217500">
    <property type="component" value="Chromosome"/>
</dbReference>
<dbReference type="InterPro" id="IPR005583">
    <property type="entry name" value="YaaA"/>
</dbReference>
<organism evidence="2 3">
    <name type="scientific">Gimibacter soli</name>
    <dbReference type="NCBI Taxonomy" id="3024400"/>
    <lineage>
        <taxon>Bacteria</taxon>
        <taxon>Pseudomonadati</taxon>
        <taxon>Pseudomonadota</taxon>
        <taxon>Alphaproteobacteria</taxon>
        <taxon>Kordiimonadales</taxon>
        <taxon>Temperatibacteraceae</taxon>
        <taxon>Gimibacter</taxon>
    </lineage>
</organism>
<dbReference type="PANTHER" id="PTHR30283:SF4">
    <property type="entry name" value="PEROXIDE STRESS RESISTANCE PROTEIN YAAA"/>
    <property type="match status" value="1"/>
</dbReference>
<dbReference type="NCBIfam" id="NF002542">
    <property type="entry name" value="PRK02101.1-3"/>
    <property type="match status" value="1"/>
</dbReference>
<dbReference type="PANTHER" id="PTHR30283">
    <property type="entry name" value="PEROXIDE STRESS RESPONSE PROTEIN YAAA"/>
    <property type="match status" value="1"/>
</dbReference>
<dbReference type="GO" id="GO:0033194">
    <property type="term" value="P:response to hydroperoxide"/>
    <property type="evidence" value="ECO:0007669"/>
    <property type="project" value="TreeGrafter"/>
</dbReference>
<reference evidence="2" key="1">
    <citation type="submission" date="2023-01" db="EMBL/GenBank/DDBJ databases">
        <title>The genome sequence of Kordiimonadaceae bacterium 6D33.</title>
        <authorList>
            <person name="Liu Y."/>
        </authorList>
    </citation>
    <scope>NUCLEOTIDE SEQUENCE</scope>
    <source>
        <strain evidence="2">6D33</strain>
    </source>
</reference>
<evidence type="ECO:0000313" key="2">
    <source>
        <dbReference type="EMBL" id="WCL55349.1"/>
    </source>
</evidence>
<dbReference type="EMBL" id="CP116805">
    <property type="protein sequence ID" value="WCL55349.1"/>
    <property type="molecule type" value="Genomic_DNA"/>
</dbReference>
<protein>
    <recommendedName>
        <fullName evidence="1">UPF0246 protein PH603_06200</fullName>
    </recommendedName>
</protein>
<evidence type="ECO:0000256" key="1">
    <source>
        <dbReference type="HAMAP-Rule" id="MF_00652"/>
    </source>
</evidence>
<dbReference type="HAMAP" id="MF_00652">
    <property type="entry name" value="UPF0246"/>
    <property type="match status" value="1"/>
</dbReference>
<dbReference type="RefSeq" id="WP_289505150.1">
    <property type="nucleotide sequence ID" value="NZ_CP116805.1"/>
</dbReference>
<evidence type="ECO:0000313" key="3">
    <source>
        <dbReference type="Proteomes" id="UP001217500"/>
    </source>
</evidence>
<dbReference type="Pfam" id="PF03883">
    <property type="entry name" value="H2O2_YaaD"/>
    <property type="match status" value="1"/>
</dbReference>
<keyword evidence="3" id="KW-1185">Reference proteome</keyword>
<name>A0AAF0BLD6_9PROT</name>
<accession>A0AAF0BLD6</accession>
<sequence length="260" mass="29327">MLFVLSPAKKLDYERESLVSEATEPRFLKDTETLVKSARRLKARDLKAMMGVSDAIAELNVARFKAFELPFTTANARPAIDAFRGDVYVGLDPDSLSDDDRAFAQDNVRILSGLYGVLRPLDLMQAYRLEMGTKFHTRRGETLYAFWGDKLAKSLDADVKAHDAPIIINLASTEYWKSVNRKALKARVITLHFKEVEPDGRARVISFLAKKARGMMARFAVDGRVTEPEALKAFDREGYRFDPAVSTDDDWIFSRPAVGR</sequence>
<dbReference type="KEGG" id="gso:PH603_06200"/>
<proteinExistence type="inferred from homology"/>
<dbReference type="AlphaFoldDB" id="A0AAF0BLD6"/>
<gene>
    <name evidence="2" type="primary">yaaA</name>
    <name evidence="2" type="ORF">PH603_06200</name>
</gene>
<dbReference type="GO" id="GO:0005829">
    <property type="term" value="C:cytosol"/>
    <property type="evidence" value="ECO:0007669"/>
    <property type="project" value="TreeGrafter"/>
</dbReference>